<dbReference type="PANTHER" id="PTHR46450">
    <property type="entry name" value="INACTIVE HISTONE-LYSINE N-METHYLTRANSFERASE SUVR1-RELATED"/>
    <property type="match status" value="1"/>
</dbReference>
<evidence type="ECO:0000259" key="2">
    <source>
        <dbReference type="Pfam" id="PF10440"/>
    </source>
</evidence>
<dbReference type="EMBL" id="NQVE01000111">
    <property type="protein sequence ID" value="RAL47717.1"/>
    <property type="molecule type" value="Genomic_DNA"/>
</dbReference>
<name>A0A328DPY1_9ASTE</name>
<evidence type="ECO:0000313" key="3">
    <source>
        <dbReference type="EMBL" id="RAL47717.1"/>
    </source>
</evidence>
<gene>
    <name evidence="3" type="ORF">DM860_012342</name>
</gene>
<organism evidence="3 4">
    <name type="scientific">Cuscuta australis</name>
    <dbReference type="NCBI Taxonomy" id="267555"/>
    <lineage>
        <taxon>Eukaryota</taxon>
        <taxon>Viridiplantae</taxon>
        <taxon>Streptophyta</taxon>
        <taxon>Embryophyta</taxon>
        <taxon>Tracheophyta</taxon>
        <taxon>Spermatophyta</taxon>
        <taxon>Magnoliopsida</taxon>
        <taxon>eudicotyledons</taxon>
        <taxon>Gunneridae</taxon>
        <taxon>Pentapetalae</taxon>
        <taxon>asterids</taxon>
        <taxon>lamiids</taxon>
        <taxon>Solanales</taxon>
        <taxon>Convolvulaceae</taxon>
        <taxon>Cuscuteae</taxon>
        <taxon>Cuscuta</taxon>
        <taxon>Cuscuta subgen. Grammica</taxon>
        <taxon>Cuscuta sect. Cleistogrammica</taxon>
    </lineage>
</organism>
<dbReference type="Proteomes" id="UP000249390">
    <property type="component" value="Unassembled WGS sequence"/>
</dbReference>
<dbReference type="InterPro" id="IPR018848">
    <property type="entry name" value="WIYLD_domain"/>
</dbReference>
<dbReference type="PANTHER" id="PTHR46450:SF1">
    <property type="entry name" value="INACTIVE HISTONE-LYSINE N-METHYLTRANSFERASE SUVR1-RELATED"/>
    <property type="match status" value="1"/>
</dbReference>
<evidence type="ECO:0000313" key="4">
    <source>
        <dbReference type="Proteomes" id="UP000249390"/>
    </source>
</evidence>
<keyword evidence="4" id="KW-1185">Reference proteome</keyword>
<protein>
    <recommendedName>
        <fullName evidence="2">WIYLD domain-containing protein</fullName>
    </recommendedName>
</protein>
<dbReference type="InterPro" id="IPR043017">
    <property type="entry name" value="WIYLD_dom_sf"/>
</dbReference>
<dbReference type="Pfam" id="PF10440">
    <property type="entry name" value="WIYLD"/>
    <property type="match status" value="1"/>
</dbReference>
<dbReference type="Gene3D" id="1.10.8.850">
    <property type="entry name" value="Histone-lysine N methyltransferase , C-terminal domain-like"/>
    <property type="match status" value="1"/>
</dbReference>
<evidence type="ECO:0000256" key="1">
    <source>
        <dbReference type="SAM" id="MobiDB-lite"/>
    </source>
</evidence>
<sequence>MAPDSKNRIASAFHAMKALGISDERVKPALKRLLKLNKKNWDLIEEENYTPLVAAILDNEEAKAANHEKPSQEGNLVEQEVLHERPLKRLHLRQQEGEPSPSSLNGTSQTRHNAGGTELLGPPQSTSESHPASGEYITRPESNEGVSGPSGEARSEGNLENTTGKPSSLEIASLTTAVLKVILNCGTAFAIPNFQMPSLDALMKLMDDRCRKEYKDLDPSFSVMKVMQDVCQCFLEMGAASTNCSFINTATDG</sequence>
<feature type="compositionally biased region" description="Polar residues" evidence="1">
    <location>
        <begin position="100"/>
        <end position="112"/>
    </location>
</feature>
<accession>A0A328DPY1</accession>
<proteinExistence type="predicted"/>
<feature type="region of interest" description="Disordered" evidence="1">
    <location>
        <begin position="93"/>
        <end position="166"/>
    </location>
</feature>
<feature type="domain" description="WIYLD" evidence="2">
    <location>
        <begin position="5"/>
        <end position="61"/>
    </location>
</feature>
<reference evidence="3 4" key="1">
    <citation type="submission" date="2018-06" db="EMBL/GenBank/DDBJ databases">
        <title>The Genome of Cuscuta australis (Dodder) Provides Insight into the Evolution of Plant Parasitism.</title>
        <authorList>
            <person name="Liu H."/>
        </authorList>
    </citation>
    <scope>NUCLEOTIDE SEQUENCE [LARGE SCALE GENOMIC DNA]</scope>
    <source>
        <strain evidence="4">cv. Yunnan</strain>
        <tissue evidence="3">Vines</tissue>
    </source>
</reference>
<comment type="caution">
    <text evidence="3">The sequence shown here is derived from an EMBL/GenBank/DDBJ whole genome shotgun (WGS) entry which is preliminary data.</text>
</comment>
<dbReference type="AlphaFoldDB" id="A0A328DPY1"/>